<dbReference type="SMART" id="SM00530">
    <property type="entry name" value="HTH_XRE"/>
    <property type="match status" value="1"/>
</dbReference>
<reference evidence="3" key="1">
    <citation type="journal article" date="2019" name="Int. J. Syst. Evol. Microbiol.">
        <title>The Global Catalogue of Microorganisms (GCM) 10K type strain sequencing project: providing services to taxonomists for standard genome sequencing and annotation.</title>
        <authorList>
            <consortium name="The Broad Institute Genomics Platform"/>
            <consortium name="The Broad Institute Genome Sequencing Center for Infectious Disease"/>
            <person name="Wu L."/>
            <person name="Ma J."/>
        </authorList>
    </citation>
    <scope>NUCLEOTIDE SEQUENCE [LARGE SCALE GENOMIC DNA]</scope>
    <source>
        <strain evidence="3">CGMCC 1.15399</strain>
    </source>
</reference>
<feature type="domain" description="HTH cro/C1-type" evidence="1">
    <location>
        <begin position="21"/>
        <end position="74"/>
    </location>
</feature>
<proteinExistence type="predicted"/>
<dbReference type="InterPro" id="IPR001387">
    <property type="entry name" value="Cro/C1-type_HTH"/>
</dbReference>
<dbReference type="Pfam" id="PF13560">
    <property type="entry name" value="HTH_31"/>
    <property type="match status" value="1"/>
</dbReference>
<dbReference type="EMBL" id="JBHUCM010000015">
    <property type="protein sequence ID" value="MFD1539007.1"/>
    <property type="molecule type" value="Genomic_DNA"/>
</dbReference>
<dbReference type="Pfam" id="PF19054">
    <property type="entry name" value="DUF5753"/>
    <property type="match status" value="1"/>
</dbReference>
<comment type="caution">
    <text evidence="2">The sequence shown here is derived from an EMBL/GenBank/DDBJ whole genome shotgun (WGS) entry which is preliminary data.</text>
</comment>
<evidence type="ECO:0000313" key="3">
    <source>
        <dbReference type="Proteomes" id="UP001597097"/>
    </source>
</evidence>
<organism evidence="2 3">
    <name type="scientific">Nonomuraea guangzhouensis</name>
    <dbReference type="NCBI Taxonomy" id="1291555"/>
    <lineage>
        <taxon>Bacteria</taxon>
        <taxon>Bacillati</taxon>
        <taxon>Actinomycetota</taxon>
        <taxon>Actinomycetes</taxon>
        <taxon>Streptosporangiales</taxon>
        <taxon>Streptosporangiaceae</taxon>
        <taxon>Nonomuraea</taxon>
    </lineage>
</organism>
<evidence type="ECO:0000259" key="1">
    <source>
        <dbReference type="PROSITE" id="PS50943"/>
    </source>
</evidence>
<dbReference type="RefSeq" id="WP_219539668.1">
    <property type="nucleotide sequence ID" value="NZ_JAHKRM010000069.1"/>
</dbReference>
<keyword evidence="3" id="KW-1185">Reference proteome</keyword>
<dbReference type="CDD" id="cd00093">
    <property type="entry name" value="HTH_XRE"/>
    <property type="match status" value="1"/>
</dbReference>
<protein>
    <submittedName>
        <fullName evidence="2">Helix-turn-helix domain-containing protein</fullName>
    </submittedName>
</protein>
<name>A0ABW4G8C7_9ACTN</name>
<dbReference type="Proteomes" id="UP001597097">
    <property type="component" value="Unassembled WGS sequence"/>
</dbReference>
<gene>
    <name evidence="2" type="ORF">ACFSJ0_18265</name>
</gene>
<dbReference type="PROSITE" id="PS50943">
    <property type="entry name" value="HTH_CROC1"/>
    <property type="match status" value="1"/>
</dbReference>
<evidence type="ECO:0000313" key="2">
    <source>
        <dbReference type="EMBL" id="MFD1539007.1"/>
    </source>
</evidence>
<accession>A0ABW4G8C7</accession>
<sequence length="274" mass="30627">MSAGPDLPPATSPEVIFGLELRRLRNAQGWSLEAFGSRVGYSGTMIGYYELAKRPVPEEFVTRAEEVLGLRGELVALWKEINPKTAPKWFRQWPKIEAAARVIRSWEPLLVPGLLQTADYARAVLRGVPGATEEEVEQAVEARLQRQTIFDRPTSPMFAGVMDEGVLHRPIGGHEGMRQQLERLLTLMDHPKITIQIVPLEAGPTTGLLGGFAIAQLPDARDWAYLESASNGQVTDRVDEVQGISLRYDTIRAWAHPLHVSKDVIRDMIARYEQ</sequence>
<dbReference type="InterPro" id="IPR043917">
    <property type="entry name" value="DUF5753"/>
</dbReference>